<reference evidence="2 3" key="1">
    <citation type="submission" date="2024-03" db="EMBL/GenBank/DDBJ databases">
        <title>Draft genome sequence of Pseudonocardia nematodicida JCM 31783.</title>
        <authorList>
            <person name="Butdee W."/>
            <person name="Duangmal K."/>
        </authorList>
    </citation>
    <scope>NUCLEOTIDE SEQUENCE [LARGE SCALE GENOMIC DNA]</scope>
    <source>
        <strain evidence="2 3">JCM 31783</strain>
    </source>
</reference>
<proteinExistence type="predicted"/>
<dbReference type="InterPro" id="IPR000120">
    <property type="entry name" value="Amidase"/>
</dbReference>
<dbReference type="GO" id="GO:0004040">
    <property type="term" value="F:amidase activity"/>
    <property type="evidence" value="ECO:0007669"/>
    <property type="project" value="UniProtKB-EC"/>
</dbReference>
<dbReference type="NCBIfam" id="NF005450">
    <property type="entry name" value="PRK07042.1"/>
    <property type="match status" value="1"/>
</dbReference>
<dbReference type="PANTHER" id="PTHR11895:SF173">
    <property type="entry name" value="GLUTAMYL-TRNA AMIDOTRANSFERASE SUBUNIT A"/>
    <property type="match status" value="1"/>
</dbReference>
<name>A0ABV1KEQ5_9PSEU</name>
<dbReference type="EMBL" id="JBEDNQ010000009">
    <property type="protein sequence ID" value="MEQ3552944.1"/>
    <property type="molecule type" value="Genomic_DNA"/>
</dbReference>
<gene>
    <name evidence="2" type="ORF">WIS52_20965</name>
</gene>
<protein>
    <submittedName>
        <fullName evidence="2">Amidase</fullName>
        <ecNumber evidence="2">3.5.1.4</ecNumber>
    </submittedName>
</protein>
<keyword evidence="2" id="KW-0378">Hydrolase</keyword>
<dbReference type="PANTHER" id="PTHR11895">
    <property type="entry name" value="TRANSAMIDASE"/>
    <property type="match status" value="1"/>
</dbReference>
<accession>A0ABV1KEQ5</accession>
<evidence type="ECO:0000259" key="1">
    <source>
        <dbReference type="Pfam" id="PF01425"/>
    </source>
</evidence>
<feature type="domain" description="Amidase" evidence="1">
    <location>
        <begin position="30"/>
        <end position="455"/>
    </location>
</feature>
<dbReference type="InterPro" id="IPR023631">
    <property type="entry name" value="Amidase_dom"/>
</dbReference>
<comment type="caution">
    <text evidence="2">The sequence shown here is derived from an EMBL/GenBank/DDBJ whole genome shotgun (WGS) entry which is preliminary data.</text>
</comment>
<dbReference type="EC" id="3.5.1.4" evidence="2"/>
<evidence type="ECO:0000313" key="3">
    <source>
        <dbReference type="Proteomes" id="UP001494902"/>
    </source>
</evidence>
<evidence type="ECO:0000313" key="2">
    <source>
        <dbReference type="EMBL" id="MEQ3552944.1"/>
    </source>
</evidence>
<dbReference type="RefSeq" id="WP_349300015.1">
    <property type="nucleotide sequence ID" value="NZ_JBEDNQ010000009.1"/>
</dbReference>
<keyword evidence="3" id="KW-1185">Reference proteome</keyword>
<dbReference type="InterPro" id="IPR036928">
    <property type="entry name" value="AS_sf"/>
</dbReference>
<dbReference type="Proteomes" id="UP001494902">
    <property type="component" value="Unassembled WGS sequence"/>
</dbReference>
<dbReference type="Pfam" id="PF01425">
    <property type="entry name" value="Amidase"/>
    <property type="match status" value="1"/>
</dbReference>
<dbReference type="SUPFAM" id="SSF75304">
    <property type="entry name" value="Amidase signature (AS) enzymes"/>
    <property type="match status" value="1"/>
</dbReference>
<dbReference type="Gene3D" id="3.90.1300.10">
    <property type="entry name" value="Amidase signature (AS) domain"/>
    <property type="match status" value="1"/>
</dbReference>
<sequence>MTTRVHSDLTDLSATELLAGFRERTVDPVEVLEAVLARIARHEPTLNAFVHHDPDLARAQAVAAAVRWAGGAPVGELDGVPLTLKENIAVAGLPVTAATAAQHDAPPRTVDGPVALTTAAAGAVRLGTTVMPDYGMLSSGVSSLHGVTRSPWNPAWTVGGSSAGASAAGAARFGPLHVGSDIGGSIRLPAGWTGLASLKPTYGTVPVDPPYLGRAIGPLARSIDDVALAMRVLTRPDPLDRDHTWIASSAPWESVTTTPLRDDEVAGMRVAVHADAGSGIGTDPEVAGTVRAVAAVFERAGAAVEELPPFVTPDLLARLDLFLRLRSHVDLSALAEDRRERVLPYIREWAGAAAGLGGAEAFGAYSGVQELRATTAAATRPYDVVLSPVAPVAAFPAEQHGPTDDPVTALDHIAFTAPYNVSDQPAATVNAGFTADGRPVGVQLAGRRFADVDVLRVARWYEHARPGAARPTWPLG</sequence>
<organism evidence="2 3">
    <name type="scientific">Pseudonocardia nematodicida</name>
    <dbReference type="NCBI Taxonomy" id="1206997"/>
    <lineage>
        <taxon>Bacteria</taxon>
        <taxon>Bacillati</taxon>
        <taxon>Actinomycetota</taxon>
        <taxon>Actinomycetes</taxon>
        <taxon>Pseudonocardiales</taxon>
        <taxon>Pseudonocardiaceae</taxon>
        <taxon>Pseudonocardia</taxon>
    </lineage>
</organism>